<feature type="compositionally biased region" description="Polar residues" evidence="1">
    <location>
        <begin position="22"/>
        <end position="37"/>
    </location>
</feature>
<evidence type="ECO:0000313" key="4">
    <source>
        <dbReference type="Proteomes" id="UP001201873"/>
    </source>
</evidence>
<dbReference type="EMBL" id="JALKFT010000009">
    <property type="protein sequence ID" value="MCK9876408.1"/>
    <property type="molecule type" value="Genomic_DNA"/>
</dbReference>
<sequence>MVAPEVAADANAITASADASAGSTPKATATTFPSSADSAEPPSGADIPAQPTGSSVESRPEAAGEAEPAPQPIRKKSAGSPAKRPQLRKPLRTALLTLHIIVSVGWNGVAFCQLVLASTAAIDPDLRHPAYELMHVIDRTLNIPLALLTLITGVVLSVKTRWGLLRHWWIVVKLSITVVAVISGGAVIRTLIVASAKHSATAAAGYPAQTVALVVCGTVMNLLFITATVLSTTKPWGRTPRGRREARALTATPRPQPEPPLASSVLPAAS</sequence>
<feature type="compositionally biased region" description="Low complexity" evidence="1">
    <location>
        <begin position="7"/>
        <end position="21"/>
    </location>
</feature>
<keyword evidence="4" id="KW-1185">Reference proteome</keyword>
<evidence type="ECO:0000256" key="2">
    <source>
        <dbReference type="SAM" id="Phobius"/>
    </source>
</evidence>
<dbReference type="RefSeq" id="WP_248824680.1">
    <property type="nucleotide sequence ID" value="NZ_JALKFT010000009.1"/>
</dbReference>
<feature type="transmembrane region" description="Helical" evidence="2">
    <location>
        <begin position="212"/>
        <end position="233"/>
    </location>
</feature>
<evidence type="ECO:0000313" key="3">
    <source>
        <dbReference type="EMBL" id="MCK9876408.1"/>
    </source>
</evidence>
<keyword evidence="2" id="KW-1133">Transmembrane helix</keyword>
<protein>
    <recommendedName>
        <fullName evidence="5">DUF2269 domain-containing protein</fullName>
    </recommendedName>
</protein>
<keyword evidence="2" id="KW-0812">Transmembrane</keyword>
<feature type="transmembrane region" description="Helical" evidence="2">
    <location>
        <begin position="141"/>
        <end position="158"/>
    </location>
</feature>
<feature type="transmembrane region" description="Helical" evidence="2">
    <location>
        <begin position="93"/>
        <end position="121"/>
    </location>
</feature>
<feature type="region of interest" description="Disordered" evidence="1">
    <location>
        <begin position="1"/>
        <end position="85"/>
    </location>
</feature>
<feature type="region of interest" description="Disordered" evidence="1">
    <location>
        <begin position="236"/>
        <end position="270"/>
    </location>
</feature>
<accession>A0ABT0JZH5</accession>
<proteinExistence type="predicted"/>
<gene>
    <name evidence="3" type="ORF">MXD59_11595</name>
</gene>
<evidence type="ECO:0008006" key="5">
    <source>
        <dbReference type="Google" id="ProtNLM"/>
    </source>
</evidence>
<reference evidence="3 4" key="1">
    <citation type="submission" date="2022-04" db="EMBL/GenBank/DDBJ databases">
        <title>Genome diversity in the genus Frankia.</title>
        <authorList>
            <person name="Carlos-Shanley C."/>
            <person name="Hahn D."/>
        </authorList>
    </citation>
    <scope>NUCLEOTIDE SEQUENCE [LARGE SCALE GENOMIC DNA]</scope>
    <source>
        <strain evidence="3 4">Ag45/Mut15</strain>
    </source>
</reference>
<name>A0ABT0JZH5_9ACTN</name>
<keyword evidence="2" id="KW-0472">Membrane</keyword>
<evidence type="ECO:0000256" key="1">
    <source>
        <dbReference type="SAM" id="MobiDB-lite"/>
    </source>
</evidence>
<comment type="caution">
    <text evidence="3">The sequence shown here is derived from an EMBL/GenBank/DDBJ whole genome shotgun (WGS) entry which is preliminary data.</text>
</comment>
<feature type="transmembrane region" description="Helical" evidence="2">
    <location>
        <begin position="170"/>
        <end position="192"/>
    </location>
</feature>
<dbReference type="Proteomes" id="UP001201873">
    <property type="component" value="Unassembled WGS sequence"/>
</dbReference>
<organism evidence="3 4">
    <name type="scientific">Frankia umida</name>
    <dbReference type="NCBI Taxonomy" id="573489"/>
    <lineage>
        <taxon>Bacteria</taxon>
        <taxon>Bacillati</taxon>
        <taxon>Actinomycetota</taxon>
        <taxon>Actinomycetes</taxon>
        <taxon>Frankiales</taxon>
        <taxon>Frankiaceae</taxon>
        <taxon>Frankia</taxon>
    </lineage>
</organism>